<evidence type="ECO:0000256" key="3">
    <source>
        <dbReference type="ARBA" id="ARBA00022692"/>
    </source>
</evidence>
<dbReference type="RefSeq" id="WP_327793208.1">
    <property type="nucleotide sequence ID" value="NZ_JADQAZ010000001.1"/>
</dbReference>
<dbReference type="Proteomes" id="UP001315686">
    <property type="component" value="Unassembled WGS sequence"/>
</dbReference>
<evidence type="ECO:0000313" key="7">
    <source>
        <dbReference type="EMBL" id="MBT0957031.1"/>
    </source>
</evidence>
<sequence>MDLSHVIAFNIALGAAIASPGPALLVAIKTTLSSGRRAGIAVGLGLGLVAALWTLAALLGLETIFAVFPWAYGGVKAVGALYLIYIAYQMWVHARAKVEAQMTPASHAFRQGVMINALNPKSVLFAAAVLVVIFPSGMSLGENLFVVANHLAIEVLFYTGLAFGMSHAAVSQRYMRAKVYIDRVAAGVLGLLGLRLLFQR</sequence>
<comment type="subcellular location">
    <subcellularLocation>
        <location evidence="1">Cell membrane</location>
        <topology evidence="1">Multi-pass membrane protein</topology>
    </subcellularLocation>
</comment>
<keyword evidence="8" id="KW-1185">Reference proteome</keyword>
<keyword evidence="3 6" id="KW-0812">Transmembrane</keyword>
<feature type="transmembrane region" description="Helical" evidence="6">
    <location>
        <begin position="147"/>
        <end position="168"/>
    </location>
</feature>
<keyword evidence="2" id="KW-1003">Cell membrane</keyword>
<feature type="transmembrane region" description="Helical" evidence="6">
    <location>
        <begin position="180"/>
        <end position="198"/>
    </location>
</feature>
<feature type="transmembrane region" description="Helical" evidence="6">
    <location>
        <begin position="40"/>
        <end position="61"/>
    </location>
</feature>
<dbReference type="Pfam" id="PF01810">
    <property type="entry name" value="LysE"/>
    <property type="match status" value="1"/>
</dbReference>
<gene>
    <name evidence="7" type="ORF">IV417_06520</name>
</gene>
<organism evidence="7 8">
    <name type="scientific">Harenicola maris</name>
    <dbReference type="NCBI Taxonomy" id="2841044"/>
    <lineage>
        <taxon>Bacteria</taxon>
        <taxon>Pseudomonadati</taxon>
        <taxon>Pseudomonadota</taxon>
        <taxon>Alphaproteobacteria</taxon>
        <taxon>Rhodobacterales</taxon>
        <taxon>Paracoccaceae</taxon>
        <taxon>Harenicola</taxon>
    </lineage>
</organism>
<evidence type="ECO:0000256" key="4">
    <source>
        <dbReference type="ARBA" id="ARBA00022989"/>
    </source>
</evidence>
<reference evidence="7 8" key="1">
    <citation type="journal article" date="2021" name="Arch. Microbiol.">
        <title>Harenicola maris gen. nov., sp. nov. isolated from the Sea of Japan shallow sediments.</title>
        <authorList>
            <person name="Romanenko L.A."/>
            <person name="Kurilenko V.V."/>
            <person name="Chernysheva N.Y."/>
            <person name="Tekutyeva L.A."/>
            <person name="Velansky P.V."/>
            <person name="Svetashev V.I."/>
            <person name="Isaeva M.P."/>
        </authorList>
    </citation>
    <scope>NUCLEOTIDE SEQUENCE [LARGE SCALE GENOMIC DNA]</scope>
    <source>
        <strain evidence="7 8">KMM 3653</strain>
    </source>
</reference>
<dbReference type="PANTHER" id="PTHR30086:SF20">
    <property type="entry name" value="ARGININE EXPORTER PROTEIN ARGO-RELATED"/>
    <property type="match status" value="1"/>
</dbReference>
<feature type="transmembrane region" description="Helical" evidence="6">
    <location>
        <begin position="6"/>
        <end position="28"/>
    </location>
</feature>
<accession>A0AAP2CP40</accession>
<evidence type="ECO:0000256" key="1">
    <source>
        <dbReference type="ARBA" id="ARBA00004651"/>
    </source>
</evidence>
<dbReference type="EMBL" id="JADQAZ010000001">
    <property type="protein sequence ID" value="MBT0957031.1"/>
    <property type="molecule type" value="Genomic_DNA"/>
</dbReference>
<comment type="caution">
    <text evidence="7">The sequence shown here is derived from an EMBL/GenBank/DDBJ whole genome shotgun (WGS) entry which is preliminary data.</text>
</comment>
<name>A0AAP2CP40_9RHOB</name>
<dbReference type="InterPro" id="IPR001123">
    <property type="entry name" value="LeuE-type"/>
</dbReference>
<keyword evidence="4 6" id="KW-1133">Transmembrane helix</keyword>
<feature type="transmembrane region" description="Helical" evidence="6">
    <location>
        <begin position="67"/>
        <end position="88"/>
    </location>
</feature>
<evidence type="ECO:0000256" key="2">
    <source>
        <dbReference type="ARBA" id="ARBA00022475"/>
    </source>
</evidence>
<protein>
    <submittedName>
        <fullName evidence="7">LysE family translocator</fullName>
    </submittedName>
</protein>
<proteinExistence type="predicted"/>
<dbReference type="GO" id="GO:0015171">
    <property type="term" value="F:amino acid transmembrane transporter activity"/>
    <property type="evidence" value="ECO:0007669"/>
    <property type="project" value="TreeGrafter"/>
</dbReference>
<dbReference type="GO" id="GO:0005886">
    <property type="term" value="C:plasma membrane"/>
    <property type="evidence" value="ECO:0007669"/>
    <property type="project" value="UniProtKB-SubCell"/>
</dbReference>
<feature type="transmembrane region" description="Helical" evidence="6">
    <location>
        <begin position="123"/>
        <end position="141"/>
    </location>
</feature>
<evidence type="ECO:0000313" key="8">
    <source>
        <dbReference type="Proteomes" id="UP001315686"/>
    </source>
</evidence>
<dbReference type="PANTHER" id="PTHR30086">
    <property type="entry name" value="ARGININE EXPORTER PROTEIN ARGO"/>
    <property type="match status" value="1"/>
</dbReference>
<dbReference type="AlphaFoldDB" id="A0AAP2CP40"/>
<evidence type="ECO:0000256" key="5">
    <source>
        <dbReference type="ARBA" id="ARBA00023136"/>
    </source>
</evidence>
<evidence type="ECO:0000256" key="6">
    <source>
        <dbReference type="SAM" id="Phobius"/>
    </source>
</evidence>
<keyword evidence="5 6" id="KW-0472">Membrane</keyword>